<dbReference type="SUPFAM" id="SSF46785">
    <property type="entry name" value="Winged helix' DNA-binding domain"/>
    <property type="match status" value="1"/>
</dbReference>
<dbReference type="PANTHER" id="PTHR30346">
    <property type="entry name" value="TRANSCRIPTIONAL DUAL REGULATOR HCAR-RELATED"/>
    <property type="match status" value="1"/>
</dbReference>
<organism evidence="6 7">
    <name type="scientific">Paenibacillus aurantiacus</name>
    <dbReference type="NCBI Taxonomy" id="1936118"/>
    <lineage>
        <taxon>Bacteria</taxon>
        <taxon>Bacillati</taxon>
        <taxon>Bacillota</taxon>
        <taxon>Bacilli</taxon>
        <taxon>Bacillales</taxon>
        <taxon>Paenibacillaceae</taxon>
        <taxon>Paenibacillus</taxon>
    </lineage>
</organism>
<dbReference type="PANTHER" id="PTHR30346:SF0">
    <property type="entry name" value="HCA OPERON TRANSCRIPTIONAL ACTIVATOR HCAR"/>
    <property type="match status" value="1"/>
</dbReference>
<dbReference type="RefSeq" id="WP_377493588.1">
    <property type="nucleotide sequence ID" value="NZ_JBHMDO010000017.1"/>
</dbReference>
<keyword evidence="2" id="KW-0805">Transcription regulation</keyword>
<evidence type="ECO:0000256" key="4">
    <source>
        <dbReference type="ARBA" id="ARBA00023163"/>
    </source>
</evidence>
<dbReference type="CDD" id="cd05466">
    <property type="entry name" value="PBP2_LTTR_substrate"/>
    <property type="match status" value="1"/>
</dbReference>
<evidence type="ECO:0000313" key="6">
    <source>
        <dbReference type="EMBL" id="MFB9326380.1"/>
    </source>
</evidence>
<dbReference type="InterPro" id="IPR000847">
    <property type="entry name" value="LysR_HTH_N"/>
</dbReference>
<dbReference type="PRINTS" id="PR00039">
    <property type="entry name" value="HTHLYSR"/>
</dbReference>
<keyword evidence="3" id="KW-0238">DNA-binding</keyword>
<dbReference type="Gene3D" id="1.10.10.10">
    <property type="entry name" value="Winged helix-like DNA-binding domain superfamily/Winged helix DNA-binding domain"/>
    <property type="match status" value="1"/>
</dbReference>
<comment type="similarity">
    <text evidence="1">Belongs to the LysR transcriptional regulatory family.</text>
</comment>
<dbReference type="EMBL" id="JBHMDO010000017">
    <property type="protein sequence ID" value="MFB9326380.1"/>
    <property type="molecule type" value="Genomic_DNA"/>
</dbReference>
<evidence type="ECO:0000259" key="5">
    <source>
        <dbReference type="PROSITE" id="PS50931"/>
    </source>
</evidence>
<comment type="caution">
    <text evidence="6">The sequence shown here is derived from an EMBL/GenBank/DDBJ whole genome shotgun (WGS) entry which is preliminary data.</text>
</comment>
<dbReference type="Pfam" id="PF03466">
    <property type="entry name" value="LysR_substrate"/>
    <property type="match status" value="1"/>
</dbReference>
<dbReference type="InterPro" id="IPR036388">
    <property type="entry name" value="WH-like_DNA-bd_sf"/>
</dbReference>
<dbReference type="Pfam" id="PF00126">
    <property type="entry name" value="HTH_1"/>
    <property type="match status" value="1"/>
</dbReference>
<dbReference type="PROSITE" id="PS50931">
    <property type="entry name" value="HTH_LYSR"/>
    <property type="match status" value="1"/>
</dbReference>
<evidence type="ECO:0000256" key="2">
    <source>
        <dbReference type="ARBA" id="ARBA00023015"/>
    </source>
</evidence>
<evidence type="ECO:0000313" key="7">
    <source>
        <dbReference type="Proteomes" id="UP001589747"/>
    </source>
</evidence>
<keyword evidence="7" id="KW-1185">Reference proteome</keyword>
<dbReference type="Gene3D" id="3.40.190.10">
    <property type="entry name" value="Periplasmic binding protein-like II"/>
    <property type="match status" value="2"/>
</dbReference>
<keyword evidence="4" id="KW-0804">Transcription</keyword>
<proteinExistence type="inferred from homology"/>
<reference evidence="6 7" key="1">
    <citation type="submission" date="2024-09" db="EMBL/GenBank/DDBJ databases">
        <authorList>
            <person name="Sun Q."/>
            <person name="Mori K."/>
        </authorList>
    </citation>
    <scope>NUCLEOTIDE SEQUENCE [LARGE SCALE GENOMIC DNA]</scope>
    <source>
        <strain evidence="6 7">TISTR 2452</strain>
    </source>
</reference>
<evidence type="ECO:0000256" key="1">
    <source>
        <dbReference type="ARBA" id="ARBA00009437"/>
    </source>
</evidence>
<dbReference type="InterPro" id="IPR036390">
    <property type="entry name" value="WH_DNA-bd_sf"/>
</dbReference>
<feature type="domain" description="HTH lysR-type" evidence="5">
    <location>
        <begin position="1"/>
        <end position="58"/>
    </location>
</feature>
<dbReference type="SUPFAM" id="SSF53850">
    <property type="entry name" value="Periplasmic binding protein-like II"/>
    <property type="match status" value="1"/>
</dbReference>
<protein>
    <submittedName>
        <fullName evidence="6">LysR family transcriptional regulator</fullName>
    </submittedName>
</protein>
<accession>A0ABV5KMC4</accession>
<gene>
    <name evidence="6" type="ORF">ACFFSY_10685</name>
</gene>
<evidence type="ECO:0000256" key="3">
    <source>
        <dbReference type="ARBA" id="ARBA00023125"/>
    </source>
</evidence>
<name>A0ABV5KMC4_9BACL</name>
<sequence>MNTDFLIGFMETARTKSIAKASESLHLTHTALSKQVRSLEQQFDVQLFTRSSQGVELTDAGKVLFDASTALLDQLSVLTKALEPYKVWKQIRIGTVPDIASRYLLPSLHKLEAQGHQAELIYRQSTAEAYRMLMNGEVDLLVAERISMHPALWMGDLHREPLFAVVPKGHPFAAQTAVTLDELSGEPLVLYAEGCTIRAKLTDLFLALHLPMQIKTEVSFKEVILGYVDHGAGLTVLPESHMSTLPADRLVGVPLGHPDAVRTIAVFSTNRQKGKKMVQLLR</sequence>
<dbReference type="InterPro" id="IPR005119">
    <property type="entry name" value="LysR_subst-bd"/>
</dbReference>
<dbReference type="Proteomes" id="UP001589747">
    <property type="component" value="Unassembled WGS sequence"/>
</dbReference>